<organism evidence="7 8">
    <name type="scientific">Actinosynnema pretiosum subsp. pretiosum</name>
    <dbReference type="NCBI Taxonomy" id="103721"/>
    <lineage>
        <taxon>Bacteria</taxon>
        <taxon>Bacillati</taxon>
        <taxon>Actinomycetota</taxon>
        <taxon>Actinomycetes</taxon>
        <taxon>Pseudonocardiales</taxon>
        <taxon>Pseudonocardiaceae</taxon>
        <taxon>Actinosynnema</taxon>
    </lineage>
</organism>
<evidence type="ECO:0000313" key="7">
    <source>
        <dbReference type="EMBL" id="QUF04611.1"/>
    </source>
</evidence>
<dbReference type="SUPFAM" id="SSF53187">
    <property type="entry name" value="Zn-dependent exopeptidases"/>
    <property type="match status" value="1"/>
</dbReference>
<sequence>MTGELLEAARAALPEMLDDLRRYVEVETPSDDKEALTRGLSFVDGLVASRVGAADTTSTVDGGAHGDVRVLDFAGTDAPPVLLLAHYDTVWPLGTLAEIPFAVDGDRITGPGVFDMKAGLVQLLWAIRIARAAGLPLPPLRLVLNGDEEIGSPASREVIERAAIGTRGALVFEAAAGPEGAVKTARKGVGLFTVHAEGVESHAGLDPTRGASAIDELARAVLTLHAAQDLSAGTSVNVGVIEGGTRSNVIAGRASGELDVRVSTLAEINRVEGVLAGLTPHHPKASLTVEGGWNRPVMERTPATADLYAVARAAAEALDLPLPEVSVGGASDGNFVAALGIGVLDGFGAVGDGAHARHEHATASGMVRRTALTAAVLRALA</sequence>
<dbReference type="InterPro" id="IPR011650">
    <property type="entry name" value="Peptidase_M20_dimer"/>
</dbReference>
<dbReference type="PIRSF" id="PIRSF037238">
    <property type="entry name" value="Carboxypeptidase_G2"/>
    <property type="match status" value="1"/>
</dbReference>
<accession>A0AA45L784</accession>
<keyword evidence="2" id="KW-0479">Metal-binding</keyword>
<gene>
    <name evidence="7" type="ORF">KCV87_00200</name>
</gene>
<dbReference type="AlphaFoldDB" id="A0AA45L784"/>
<dbReference type="InterPro" id="IPR017150">
    <property type="entry name" value="Pept_M20_glutamate_carboxypep"/>
</dbReference>
<evidence type="ECO:0000256" key="3">
    <source>
        <dbReference type="ARBA" id="ARBA00022801"/>
    </source>
</evidence>
<dbReference type="Pfam" id="PF07687">
    <property type="entry name" value="M20_dimer"/>
    <property type="match status" value="1"/>
</dbReference>
<dbReference type="Gene3D" id="3.30.70.360">
    <property type="match status" value="1"/>
</dbReference>
<evidence type="ECO:0000256" key="5">
    <source>
        <dbReference type="PIRSR" id="PIRSR037238-1"/>
    </source>
</evidence>
<evidence type="ECO:0000256" key="2">
    <source>
        <dbReference type="ARBA" id="ARBA00022723"/>
    </source>
</evidence>
<feature type="active site" evidence="5">
    <location>
        <position position="88"/>
    </location>
</feature>
<dbReference type="GO" id="GO:0046872">
    <property type="term" value="F:metal ion binding"/>
    <property type="evidence" value="ECO:0007669"/>
    <property type="project" value="UniProtKB-KW"/>
</dbReference>
<dbReference type="SUPFAM" id="SSF55031">
    <property type="entry name" value="Bacterial exopeptidase dimerisation domain"/>
    <property type="match status" value="1"/>
</dbReference>
<protein>
    <submittedName>
        <fullName evidence="7">M20 family metallopeptidase</fullName>
    </submittedName>
</protein>
<name>A0AA45L784_9PSEU</name>
<dbReference type="EMBL" id="CP073249">
    <property type="protein sequence ID" value="QUF04611.1"/>
    <property type="molecule type" value="Genomic_DNA"/>
</dbReference>
<dbReference type="PANTHER" id="PTHR43808">
    <property type="entry name" value="ACETYLORNITHINE DEACETYLASE"/>
    <property type="match status" value="1"/>
</dbReference>
<proteinExistence type="predicted"/>
<feature type="active site" description="Proton acceptor" evidence="5">
    <location>
        <position position="148"/>
    </location>
</feature>
<dbReference type="InterPro" id="IPR036264">
    <property type="entry name" value="Bact_exopeptidase_dim_dom"/>
</dbReference>
<dbReference type="Gene3D" id="3.40.630.10">
    <property type="entry name" value="Zn peptidases"/>
    <property type="match status" value="1"/>
</dbReference>
<evidence type="ECO:0000313" key="8">
    <source>
        <dbReference type="Proteomes" id="UP000677152"/>
    </source>
</evidence>
<dbReference type="GO" id="GO:0016787">
    <property type="term" value="F:hydrolase activity"/>
    <property type="evidence" value="ECO:0007669"/>
    <property type="project" value="UniProtKB-KW"/>
</dbReference>
<feature type="domain" description="Peptidase M20 dimerisation" evidence="6">
    <location>
        <begin position="184"/>
        <end position="272"/>
    </location>
</feature>
<dbReference type="CDD" id="cd03885">
    <property type="entry name" value="M20_CPDG2"/>
    <property type="match status" value="1"/>
</dbReference>
<dbReference type="Pfam" id="PF01546">
    <property type="entry name" value="Peptidase_M20"/>
    <property type="match status" value="1"/>
</dbReference>
<keyword evidence="3" id="KW-0378">Hydrolase</keyword>
<keyword evidence="4" id="KW-0862">Zinc</keyword>
<evidence type="ECO:0000259" key="6">
    <source>
        <dbReference type="Pfam" id="PF07687"/>
    </source>
</evidence>
<dbReference type="InterPro" id="IPR001261">
    <property type="entry name" value="ArgE/DapE_CS"/>
</dbReference>
<dbReference type="Proteomes" id="UP000677152">
    <property type="component" value="Chromosome"/>
</dbReference>
<reference evidence="7" key="1">
    <citation type="submission" date="2021-04" db="EMBL/GenBank/DDBJ databases">
        <title>Genomic sequence of Actinosynnema pretiosum subsp. pretiosum ATCC 31280 (C-14919).</title>
        <authorList>
            <person name="Bai L."/>
            <person name="Wang X."/>
            <person name="Xiao Y."/>
        </authorList>
    </citation>
    <scope>NUCLEOTIDE SEQUENCE</scope>
    <source>
        <strain evidence="7">ATCC 31280</strain>
    </source>
</reference>
<dbReference type="InterPro" id="IPR050072">
    <property type="entry name" value="Peptidase_M20A"/>
</dbReference>
<dbReference type="PANTHER" id="PTHR43808:SF9">
    <property type="entry name" value="BLL0789 PROTEIN"/>
    <property type="match status" value="1"/>
</dbReference>
<evidence type="ECO:0000256" key="4">
    <source>
        <dbReference type="ARBA" id="ARBA00022833"/>
    </source>
</evidence>
<dbReference type="InterPro" id="IPR002933">
    <property type="entry name" value="Peptidase_M20"/>
</dbReference>
<evidence type="ECO:0000256" key="1">
    <source>
        <dbReference type="ARBA" id="ARBA00001947"/>
    </source>
</evidence>
<comment type="cofactor">
    <cofactor evidence="1">
        <name>Zn(2+)</name>
        <dbReference type="ChEBI" id="CHEBI:29105"/>
    </cofactor>
</comment>
<dbReference type="PROSITE" id="PS00758">
    <property type="entry name" value="ARGE_DAPE_CPG2_1"/>
    <property type="match status" value="1"/>
</dbReference>